<keyword evidence="3 9" id="KW-1133">Transmembrane helix</keyword>
<feature type="region of interest" description="Disordered" evidence="8">
    <location>
        <begin position="236"/>
        <end position="256"/>
    </location>
</feature>
<feature type="transmembrane region" description="Helical" evidence="9">
    <location>
        <begin position="41"/>
        <end position="60"/>
    </location>
</feature>
<dbReference type="Gene3D" id="1.20.1070.10">
    <property type="entry name" value="Rhodopsin 7-helix transmembrane proteins"/>
    <property type="match status" value="1"/>
</dbReference>
<evidence type="ECO:0000256" key="6">
    <source>
        <dbReference type="ARBA" id="ARBA00023170"/>
    </source>
</evidence>
<protein>
    <recommendedName>
        <fullName evidence="10">G-protein coupled receptors family 1 profile domain-containing protein</fullName>
    </recommendedName>
</protein>
<evidence type="ECO:0000256" key="2">
    <source>
        <dbReference type="ARBA" id="ARBA00022692"/>
    </source>
</evidence>
<comment type="caution">
    <text evidence="11">The sequence shown here is derived from an EMBL/GenBank/DDBJ whole genome shotgun (WGS) entry which is preliminary data.</text>
</comment>
<organism evidence="11 12">
    <name type="scientific">Candidula unifasciata</name>
    <dbReference type="NCBI Taxonomy" id="100452"/>
    <lineage>
        <taxon>Eukaryota</taxon>
        <taxon>Metazoa</taxon>
        <taxon>Spiralia</taxon>
        <taxon>Lophotrochozoa</taxon>
        <taxon>Mollusca</taxon>
        <taxon>Gastropoda</taxon>
        <taxon>Heterobranchia</taxon>
        <taxon>Euthyneura</taxon>
        <taxon>Panpulmonata</taxon>
        <taxon>Eupulmonata</taxon>
        <taxon>Stylommatophora</taxon>
        <taxon>Helicina</taxon>
        <taxon>Helicoidea</taxon>
        <taxon>Geomitridae</taxon>
        <taxon>Candidula</taxon>
    </lineage>
</organism>
<feature type="transmembrane region" description="Helical" evidence="9">
    <location>
        <begin position="97"/>
        <end position="119"/>
    </location>
</feature>
<keyword evidence="4" id="KW-0297">G-protein coupled receptor</keyword>
<proteinExistence type="predicted"/>
<keyword evidence="5 9" id="KW-0472">Membrane</keyword>
<evidence type="ECO:0000313" key="11">
    <source>
        <dbReference type="EMBL" id="CAG5131713.1"/>
    </source>
</evidence>
<evidence type="ECO:0000256" key="1">
    <source>
        <dbReference type="ARBA" id="ARBA00004141"/>
    </source>
</evidence>
<dbReference type="OrthoDB" id="6081814at2759"/>
<feature type="transmembrane region" description="Helical" evidence="9">
    <location>
        <begin position="190"/>
        <end position="211"/>
    </location>
</feature>
<keyword evidence="7" id="KW-0807">Transducer</keyword>
<dbReference type="PANTHER" id="PTHR24243:SF208">
    <property type="entry name" value="PYROKININ-1 RECEPTOR"/>
    <property type="match status" value="1"/>
</dbReference>
<gene>
    <name evidence="11" type="ORF">CUNI_LOCUS17271</name>
</gene>
<dbReference type="GO" id="GO:0008528">
    <property type="term" value="F:G protein-coupled peptide receptor activity"/>
    <property type="evidence" value="ECO:0007669"/>
    <property type="project" value="InterPro"/>
</dbReference>
<evidence type="ECO:0000256" key="9">
    <source>
        <dbReference type="SAM" id="Phobius"/>
    </source>
</evidence>
<sequence length="256" mass="28927">WPHGCFARITSCITAFITLERCLCITVPLKVKEIITPKRTIAINIFVFLLMFCILSPAFYADRFGPVSAPKRNKTLIGLVFVEDGQFIESICKTMDVSVQLISFVIVSISTAILIQNLLRNTKWRMSMSKSSTSGSGQDMGSRDKKVVRMVLSISCMFIVCFLPTVINYIVMFIFPSYSVKGRYSNTFRFVWALLKILEAVHSSATIFIYFKMSTKYRSVLKQIICVFTQHPTDATHNSSTGTTREKDITSETLCP</sequence>
<dbReference type="InterPro" id="IPR019427">
    <property type="entry name" value="7TM_GPCR_serpentine_rcpt_Srw"/>
</dbReference>
<keyword evidence="2 9" id="KW-0812">Transmembrane</keyword>
<dbReference type="PROSITE" id="PS50262">
    <property type="entry name" value="G_PROTEIN_RECEP_F1_2"/>
    <property type="match status" value="1"/>
</dbReference>
<evidence type="ECO:0000256" key="3">
    <source>
        <dbReference type="ARBA" id="ARBA00022989"/>
    </source>
</evidence>
<dbReference type="Pfam" id="PF10324">
    <property type="entry name" value="7TM_GPCR_Srw"/>
    <property type="match status" value="1"/>
</dbReference>
<evidence type="ECO:0000256" key="4">
    <source>
        <dbReference type="ARBA" id="ARBA00023040"/>
    </source>
</evidence>
<feature type="transmembrane region" description="Helical" evidence="9">
    <location>
        <begin position="150"/>
        <end position="178"/>
    </location>
</feature>
<dbReference type="SUPFAM" id="SSF81321">
    <property type="entry name" value="Family A G protein-coupled receptor-like"/>
    <property type="match status" value="1"/>
</dbReference>
<dbReference type="Proteomes" id="UP000678393">
    <property type="component" value="Unassembled WGS sequence"/>
</dbReference>
<name>A0A8S3ZQC4_9EUPU</name>
<accession>A0A8S3ZQC4</accession>
<dbReference type="PANTHER" id="PTHR24243">
    <property type="entry name" value="G-PROTEIN COUPLED RECEPTOR"/>
    <property type="match status" value="1"/>
</dbReference>
<keyword evidence="12" id="KW-1185">Reference proteome</keyword>
<dbReference type="InterPro" id="IPR017452">
    <property type="entry name" value="GPCR_Rhodpsn_7TM"/>
</dbReference>
<evidence type="ECO:0000256" key="7">
    <source>
        <dbReference type="ARBA" id="ARBA00023224"/>
    </source>
</evidence>
<keyword evidence="6" id="KW-0675">Receptor</keyword>
<comment type="subcellular location">
    <subcellularLocation>
        <location evidence="1">Membrane</location>
        <topology evidence="1">Multi-pass membrane protein</topology>
    </subcellularLocation>
</comment>
<evidence type="ECO:0000259" key="10">
    <source>
        <dbReference type="PROSITE" id="PS50262"/>
    </source>
</evidence>
<evidence type="ECO:0000313" key="12">
    <source>
        <dbReference type="Proteomes" id="UP000678393"/>
    </source>
</evidence>
<reference evidence="11" key="1">
    <citation type="submission" date="2021-04" db="EMBL/GenBank/DDBJ databases">
        <authorList>
            <consortium name="Molecular Ecology Group"/>
        </authorList>
    </citation>
    <scope>NUCLEOTIDE SEQUENCE</scope>
</reference>
<evidence type="ECO:0000256" key="5">
    <source>
        <dbReference type="ARBA" id="ARBA00023136"/>
    </source>
</evidence>
<feature type="domain" description="G-protein coupled receptors family 1 profile" evidence="10">
    <location>
        <begin position="1"/>
        <end position="210"/>
    </location>
</feature>
<feature type="non-terminal residue" evidence="11">
    <location>
        <position position="1"/>
    </location>
</feature>
<dbReference type="AlphaFoldDB" id="A0A8S3ZQC4"/>
<evidence type="ECO:0000256" key="8">
    <source>
        <dbReference type="SAM" id="MobiDB-lite"/>
    </source>
</evidence>
<dbReference type="EMBL" id="CAJHNH020004814">
    <property type="protein sequence ID" value="CAG5131713.1"/>
    <property type="molecule type" value="Genomic_DNA"/>
</dbReference>
<dbReference type="GO" id="GO:0016020">
    <property type="term" value="C:membrane"/>
    <property type="evidence" value="ECO:0007669"/>
    <property type="project" value="UniProtKB-SubCell"/>
</dbReference>